<evidence type="ECO:0000313" key="1">
    <source>
        <dbReference type="EMBL" id="MBL4955212.1"/>
    </source>
</evidence>
<keyword evidence="2" id="KW-1185">Reference proteome</keyword>
<dbReference type="EMBL" id="JAESWB010000423">
    <property type="protein sequence ID" value="MBL4955212.1"/>
    <property type="molecule type" value="Genomic_DNA"/>
</dbReference>
<dbReference type="Proteomes" id="UP000623967">
    <property type="component" value="Unassembled WGS sequence"/>
</dbReference>
<reference evidence="1 2" key="1">
    <citation type="submission" date="2021-01" db="EMBL/GenBank/DDBJ databases">
        <title>Genome public.</title>
        <authorList>
            <person name="Liu C."/>
            <person name="Sun Q."/>
        </authorList>
    </citation>
    <scope>NUCLEOTIDE SEQUENCE [LARGE SCALE GENOMIC DNA]</scope>
    <source>
        <strain evidence="1 2">YIM B02564</strain>
    </source>
</reference>
<proteinExistence type="predicted"/>
<sequence length="175" mass="17873">NDGVVAGSSELAGDQVQHATLWRNGAIIDLGALSSDGISAALGINALGQVVGYSGSPFGGRPNATLWENGRIIDLNTLVQSGDPHFLLYQASDINDFGQIAALGMTSDFQAHAYLLTPTFTTRGADELLNATTLAKEVAGDGVAMPLEGILAAEVSAVPEPASLGLLAMGLLALL</sequence>
<protein>
    <recommendedName>
        <fullName evidence="3">HAF repeat-containing protein</fullName>
    </recommendedName>
</protein>
<evidence type="ECO:0000313" key="2">
    <source>
        <dbReference type="Proteomes" id="UP000623967"/>
    </source>
</evidence>
<evidence type="ECO:0008006" key="3">
    <source>
        <dbReference type="Google" id="ProtNLM"/>
    </source>
</evidence>
<organism evidence="1 2">
    <name type="scientific">Neobacillus paridis</name>
    <dbReference type="NCBI Taxonomy" id="2803862"/>
    <lineage>
        <taxon>Bacteria</taxon>
        <taxon>Bacillati</taxon>
        <taxon>Bacillota</taxon>
        <taxon>Bacilli</taxon>
        <taxon>Bacillales</taxon>
        <taxon>Bacillaceae</taxon>
        <taxon>Neobacillus</taxon>
    </lineage>
</organism>
<feature type="non-terminal residue" evidence="1">
    <location>
        <position position="1"/>
    </location>
</feature>
<name>A0ABS1TV79_9BACI</name>
<accession>A0ABS1TV79</accession>
<feature type="non-terminal residue" evidence="1">
    <location>
        <position position="175"/>
    </location>
</feature>
<dbReference type="InterPro" id="IPR014262">
    <property type="entry name" value="HAF_rpt"/>
</dbReference>
<dbReference type="NCBIfam" id="TIGR02913">
    <property type="entry name" value="HAF_rpt"/>
    <property type="match status" value="2"/>
</dbReference>
<gene>
    <name evidence="1" type="ORF">JK635_24020</name>
</gene>
<comment type="caution">
    <text evidence="1">The sequence shown here is derived from an EMBL/GenBank/DDBJ whole genome shotgun (WGS) entry which is preliminary data.</text>
</comment>